<feature type="region of interest" description="Disordered" evidence="1">
    <location>
        <begin position="99"/>
        <end position="130"/>
    </location>
</feature>
<gene>
    <name evidence="2" type="ORF">P5X88_11165</name>
</gene>
<organism evidence="2 3">
    <name type="scientific">Heyndrickxia oleronia</name>
    <dbReference type="NCBI Taxonomy" id="38875"/>
    <lineage>
        <taxon>Bacteria</taxon>
        <taxon>Bacillati</taxon>
        <taxon>Bacillota</taxon>
        <taxon>Bacilli</taxon>
        <taxon>Bacillales</taxon>
        <taxon>Bacillaceae</taxon>
        <taxon>Heyndrickxia</taxon>
    </lineage>
</organism>
<sequence>MTKLLTKKQLKNQTVKRMEHLGVYRDDFDQIIDIYVGMLAQYQAFEKAFEESGYQITEEYTNKAGATNDRKTPIYSAMESLRKDLATYSNILCINPKTFQSLKRPDPPKRKEEPKSKPKSKLQLILSDSS</sequence>
<dbReference type="AlphaFoldDB" id="A0AAW6SX71"/>
<comment type="caution">
    <text evidence="2">The sequence shown here is derived from an EMBL/GenBank/DDBJ whole genome shotgun (WGS) entry which is preliminary data.</text>
</comment>
<evidence type="ECO:0000313" key="3">
    <source>
        <dbReference type="Proteomes" id="UP001159179"/>
    </source>
</evidence>
<name>A0AAW6SX71_9BACI</name>
<dbReference type="Proteomes" id="UP001159179">
    <property type="component" value="Unassembled WGS sequence"/>
</dbReference>
<dbReference type="RefSeq" id="WP_280616709.1">
    <property type="nucleotide sequence ID" value="NZ_JAHLNB010000030.1"/>
</dbReference>
<dbReference type="EMBL" id="JAROYP010000005">
    <property type="protein sequence ID" value="MDH5161502.1"/>
    <property type="molecule type" value="Genomic_DNA"/>
</dbReference>
<dbReference type="Pfam" id="PF05119">
    <property type="entry name" value="Terminase_4"/>
    <property type="match status" value="1"/>
</dbReference>
<evidence type="ECO:0000256" key="1">
    <source>
        <dbReference type="SAM" id="MobiDB-lite"/>
    </source>
</evidence>
<reference evidence="2" key="1">
    <citation type="submission" date="2023-03" db="EMBL/GenBank/DDBJ databases">
        <title>Bacterial isolates from washroom surfaces on a university campus.</title>
        <authorList>
            <person name="Holman D.B."/>
            <person name="Gzyl K.E."/>
            <person name="Taheri A.E."/>
        </authorList>
    </citation>
    <scope>NUCLEOTIDE SEQUENCE</scope>
    <source>
        <strain evidence="2">RD03</strain>
    </source>
</reference>
<feature type="compositionally biased region" description="Basic and acidic residues" evidence="1">
    <location>
        <begin position="103"/>
        <end position="116"/>
    </location>
</feature>
<protein>
    <submittedName>
        <fullName evidence="2">P27 family phage terminase small subunit</fullName>
    </submittedName>
</protein>
<evidence type="ECO:0000313" key="2">
    <source>
        <dbReference type="EMBL" id="MDH5161502.1"/>
    </source>
</evidence>
<proteinExistence type="predicted"/>
<accession>A0AAW6SX71</accession>
<dbReference type="InterPro" id="IPR006448">
    <property type="entry name" value="Phage_term_ssu_P27"/>
</dbReference>